<keyword evidence="3" id="KW-1185">Reference proteome</keyword>
<proteinExistence type="predicted"/>
<organism evidence="2 3">
    <name type="scientific">Triparma laevis f. longispina</name>
    <dbReference type="NCBI Taxonomy" id="1714387"/>
    <lineage>
        <taxon>Eukaryota</taxon>
        <taxon>Sar</taxon>
        <taxon>Stramenopiles</taxon>
        <taxon>Ochrophyta</taxon>
        <taxon>Bolidophyceae</taxon>
        <taxon>Parmales</taxon>
        <taxon>Triparmaceae</taxon>
        <taxon>Triparma</taxon>
    </lineage>
</organism>
<comment type="caution">
    <text evidence="2">The sequence shown here is derived from an EMBL/GenBank/DDBJ whole genome shotgun (WGS) entry which is preliminary data.</text>
</comment>
<evidence type="ECO:0000313" key="2">
    <source>
        <dbReference type="EMBL" id="GMI10710.1"/>
    </source>
</evidence>
<accession>A0A9W7FEK4</accession>
<reference evidence="3" key="1">
    <citation type="journal article" date="2023" name="Commun. Biol.">
        <title>Genome analysis of Parmales, the sister group of diatoms, reveals the evolutionary specialization of diatoms from phago-mixotrophs to photoautotrophs.</title>
        <authorList>
            <person name="Ban H."/>
            <person name="Sato S."/>
            <person name="Yoshikawa S."/>
            <person name="Yamada K."/>
            <person name="Nakamura Y."/>
            <person name="Ichinomiya M."/>
            <person name="Sato N."/>
            <person name="Blanc-Mathieu R."/>
            <person name="Endo H."/>
            <person name="Kuwata A."/>
            <person name="Ogata H."/>
        </authorList>
    </citation>
    <scope>NUCLEOTIDE SEQUENCE [LARGE SCALE GENOMIC DNA]</scope>
    <source>
        <strain evidence="3">NIES 3700</strain>
    </source>
</reference>
<evidence type="ECO:0000313" key="3">
    <source>
        <dbReference type="Proteomes" id="UP001165122"/>
    </source>
</evidence>
<feature type="region of interest" description="Disordered" evidence="1">
    <location>
        <begin position="1"/>
        <end position="20"/>
    </location>
</feature>
<sequence length="345" mass="38141">MASLATSTPESPPTQFSLPEPVTSSLTALLPLSALIEHEVWLNSPSNPPPSDLLSYYQTYTSILTDVNSLTSKYALLTTSVTQVIPPPSAALQVLNRIIKVLSDLKITTESLRTTGNAKLLNDELEDTFATIVKSFAQPNYGTAIAGKIFYAVKPWLFTDSVTFSDLHPPARKSSRFSNLLFLKRLAFNYLKHLHQILTNPQKTVKDSKYYEITGDDNFWDYVYSNNTGNKEYDNVKGAFCETDYEVVKSVNSLLKKVGEQIKTYLNQPSVSAEHLVISVISKSERVEEFISPETLDVDEDGDLTKGLVELKIAVRVLAENLGVKGTFELDEVEGAMAAGREAMG</sequence>
<dbReference type="EMBL" id="BRXW01000152">
    <property type="protein sequence ID" value="GMI10710.1"/>
    <property type="molecule type" value="Genomic_DNA"/>
</dbReference>
<evidence type="ECO:0000256" key="1">
    <source>
        <dbReference type="SAM" id="MobiDB-lite"/>
    </source>
</evidence>
<protein>
    <submittedName>
        <fullName evidence="2">Uncharacterized protein</fullName>
    </submittedName>
</protein>
<feature type="compositionally biased region" description="Polar residues" evidence="1">
    <location>
        <begin position="1"/>
        <end position="17"/>
    </location>
</feature>
<dbReference type="AlphaFoldDB" id="A0A9W7FEK4"/>
<dbReference type="Proteomes" id="UP001165122">
    <property type="component" value="Unassembled WGS sequence"/>
</dbReference>
<gene>
    <name evidence="2" type="ORF">TrLO_g9021</name>
</gene>
<name>A0A9W7FEK4_9STRA</name>
<dbReference type="OrthoDB" id="10406387at2759"/>